<evidence type="ECO:0000313" key="1">
    <source>
        <dbReference type="EMBL" id="EPQ50061.1"/>
    </source>
</evidence>
<keyword evidence="2" id="KW-1185">Reference proteome</keyword>
<evidence type="ECO:0008006" key="3">
    <source>
        <dbReference type="Google" id="ProtNLM"/>
    </source>
</evidence>
<dbReference type="eggNOG" id="ENOG502SWKA">
    <property type="taxonomic scope" value="Eukaryota"/>
</dbReference>
<dbReference type="KEGG" id="gtr:GLOTRDRAFT_134295"/>
<gene>
    <name evidence="1" type="ORF">GLOTRDRAFT_134295</name>
</gene>
<dbReference type="HOGENOM" id="CLU_047592_4_2_1"/>
<dbReference type="GeneID" id="19302988"/>
<sequence length="311" mass="35374">MHNSGITLIKHPQYYYADGQIVFQCEGYLYRLYKGILMQKSKLFKAMLSLPQPHWQGGGDTTAGSTKAALDGATDETAINLSESHTSTEWDHLLSFLFPVWTGEERPVDTLIDILNLGSFYEVEEAREFAIQTLSVRQDFRPALRLNAARRNRILTWVEPAMRQLFQASLADLSDSDAKLIGPETLLDVACTKAKIETHRKRLALFPPKVVHSAYLCDDKEGCTHAWNTAWWGQYDRPGVAKAILQLQKPLPGREVVERVQAINVEGMTFSCKRQTLENLQKEHVKGMFSAEDRLIQNVIDHIYKHLEQSM</sequence>
<dbReference type="OrthoDB" id="2852053at2759"/>
<organism evidence="1 2">
    <name type="scientific">Gloeophyllum trabeum (strain ATCC 11539 / FP-39264 / Madison 617)</name>
    <name type="common">Brown rot fungus</name>
    <dbReference type="NCBI Taxonomy" id="670483"/>
    <lineage>
        <taxon>Eukaryota</taxon>
        <taxon>Fungi</taxon>
        <taxon>Dikarya</taxon>
        <taxon>Basidiomycota</taxon>
        <taxon>Agaricomycotina</taxon>
        <taxon>Agaricomycetes</taxon>
        <taxon>Gloeophyllales</taxon>
        <taxon>Gloeophyllaceae</taxon>
        <taxon>Gloeophyllum</taxon>
    </lineage>
</organism>
<dbReference type="Proteomes" id="UP000030669">
    <property type="component" value="Unassembled WGS sequence"/>
</dbReference>
<dbReference type="EMBL" id="KB469378">
    <property type="protein sequence ID" value="EPQ50061.1"/>
    <property type="molecule type" value="Genomic_DNA"/>
</dbReference>
<reference evidence="1 2" key="1">
    <citation type="journal article" date="2012" name="Science">
        <title>The Paleozoic origin of enzymatic lignin decomposition reconstructed from 31 fungal genomes.</title>
        <authorList>
            <person name="Floudas D."/>
            <person name="Binder M."/>
            <person name="Riley R."/>
            <person name="Barry K."/>
            <person name="Blanchette R.A."/>
            <person name="Henrissat B."/>
            <person name="Martinez A.T."/>
            <person name="Otillar R."/>
            <person name="Spatafora J.W."/>
            <person name="Yadav J.S."/>
            <person name="Aerts A."/>
            <person name="Benoit I."/>
            <person name="Boyd A."/>
            <person name="Carlson A."/>
            <person name="Copeland A."/>
            <person name="Coutinho P.M."/>
            <person name="de Vries R.P."/>
            <person name="Ferreira P."/>
            <person name="Findley K."/>
            <person name="Foster B."/>
            <person name="Gaskell J."/>
            <person name="Glotzer D."/>
            <person name="Gorecki P."/>
            <person name="Heitman J."/>
            <person name="Hesse C."/>
            <person name="Hori C."/>
            <person name="Igarashi K."/>
            <person name="Jurgens J.A."/>
            <person name="Kallen N."/>
            <person name="Kersten P."/>
            <person name="Kohler A."/>
            <person name="Kuees U."/>
            <person name="Kumar T.K.A."/>
            <person name="Kuo A."/>
            <person name="LaButti K."/>
            <person name="Larrondo L.F."/>
            <person name="Lindquist E."/>
            <person name="Ling A."/>
            <person name="Lombard V."/>
            <person name="Lucas S."/>
            <person name="Lundell T."/>
            <person name="Martin R."/>
            <person name="McLaughlin D.J."/>
            <person name="Morgenstern I."/>
            <person name="Morin E."/>
            <person name="Murat C."/>
            <person name="Nagy L.G."/>
            <person name="Nolan M."/>
            <person name="Ohm R.A."/>
            <person name="Patyshakuliyeva A."/>
            <person name="Rokas A."/>
            <person name="Ruiz-Duenas F.J."/>
            <person name="Sabat G."/>
            <person name="Salamov A."/>
            <person name="Samejima M."/>
            <person name="Schmutz J."/>
            <person name="Slot J.C."/>
            <person name="St John F."/>
            <person name="Stenlid J."/>
            <person name="Sun H."/>
            <person name="Sun S."/>
            <person name="Syed K."/>
            <person name="Tsang A."/>
            <person name="Wiebenga A."/>
            <person name="Young D."/>
            <person name="Pisabarro A."/>
            <person name="Eastwood D.C."/>
            <person name="Martin F."/>
            <person name="Cullen D."/>
            <person name="Grigoriev I.V."/>
            <person name="Hibbett D.S."/>
        </authorList>
    </citation>
    <scope>NUCLEOTIDE SEQUENCE [LARGE SCALE GENOMIC DNA]</scope>
    <source>
        <strain evidence="1 2">ATCC 11539</strain>
    </source>
</reference>
<accession>S7PQH9</accession>
<dbReference type="RefSeq" id="XP_007871484.1">
    <property type="nucleotide sequence ID" value="XM_007873293.1"/>
</dbReference>
<protein>
    <recommendedName>
        <fullName evidence="3">BTB domain-containing protein</fullName>
    </recommendedName>
</protein>
<dbReference type="STRING" id="670483.S7PQH9"/>
<name>S7PQH9_GLOTA</name>
<evidence type="ECO:0000313" key="2">
    <source>
        <dbReference type="Proteomes" id="UP000030669"/>
    </source>
</evidence>
<dbReference type="OMA" id="EMWENAW"/>
<dbReference type="AlphaFoldDB" id="S7PQH9"/>
<proteinExistence type="predicted"/>